<evidence type="ECO:0000256" key="1">
    <source>
        <dbReference type="ARBA" id="ARBA00008580"/>
    </source>
</evidence>
<keyword evidence="2" id="KW-1277">Toxin-antitoxin system</keyword>
<dbReference type="NCBIfam" id="TIGR02606">
    <property type="entry name" value="antidote_CC2985"/>
    <property type="match status" value="1"/>
</dbReference>
<dbReference type="Proteomes" id="UP000237718">
    <property type="component" value="Unassembled WGS sequence"/>
</dbReference>
<comment type="caution">
    <text evidence="3">The sequence shown here is derived from an EMBL/GenBank/DDBJ whole genome shotgun (WGS) entry which is preliminary data.</text>
</comment>
<gene>
    <name evidence="3" type="ORF">CLV89_1478</name>
</gene>
<dbReference type="Gene3D" id="6.10.10.120">
    <property type="entry name" value="Antitoxin ParD1-like"/>
    <property type="match status" value="1"/>
</dbReference>
<evidence type="ECO:0000313" key="3">
    <source>
        <dbReference type="EMBL" id="PRZ41444.1"/>
    </source>
</evidence>
<dbReference type="InterPro" id="IPR022789">
    <property type="entry name" value="ParD"/>
</dbReference>
<dbReference type="AlphaFoldDB" id="A0A2T0ZYS8"/>
<evidence type="ECO:0000256" key="2">
    <source>
        <dbReference type="ARBA" id="ARBA00022649"/>
    </source>
</evidence>
<name>A0A2T0ZYS8_TRISK</name>
<dbReference type="RefSeq" id="WP_106165721.1">
    <property type="nucleotide sequence ID" value="NZ_PVUF01000047.1"/>
</dbReference>
<dbReference type="EMBL" id="PVUF01000047">
    <property type="protein sequence ID" value="PRZ41444.1"/>
    <property type="molecule type" value="Genomic_DNA"/>
</dbReference>
<protein>
    <submittedName>
        <fullName evidence="3">Antitoxin ParD1/3/4</fullName>
    </submittedName>
</protein>
<dbReference type="SUPFAM" id="SSF47598">
    <property type="entry name" value="Ribbon-helix-helix"/>
    <property type="match status" value="1"/>
</dbReference>
<accession>A0A2T0ZYS8</accession>
<proteinExistence type="inferred from homology"/>
<dbReference type="PANTHER" id="PTHR36582:SF2">
    <property type="entry name" value="ANTITOXIN PARD"/>
    <property type="match status" value="1"/>
</dbReference>
<reference evidence="3 4" key="1">
    <citation type="submission" date="2018-03" db="EMBL/GenBank/DDBJ databases">
        <title>Genomic Encyclopedia of Archaeal and Bacterial Type Strains, Phase II (KMG-II): from individual species to whole genera.</title>
        <authorList>
            <person name="Goeker M."/>
        </authorList>
    </citation>
    <scope>NUCLEOTIDE SEQUENCE [LARGE SCALE GENOMIC DNA]</scope>
    <source>
        <strain evidence="3 4">DSM 25328</strain>
    </source>
</reference>
<dbReference type="GO" id="GO:0006355">
    <property type="term" value="P:regulation of DNA-templated transcription"/>
    <property type="evidence" value="ECO:0007669"/>
    <property type="project" value="InterPro"/>
</dbReference>
<organism evidence="3 4">
    <name type="scientific">Tritonibacter scottomollicae</name>
    <name type="common">Epibacterium scottomollicae</name>
    <dbReference type="NCBI Taxonomy" id="483013"/>
    <lineage>
        <taxon>Bacteria</taxon>
        <taxon>Pseudomonadati</taxon>
        <taxon>Pseudomonadota</taxon>
        <taxon>Alphaproteobacteria</taxon>
        <taxon>Rhodobacterales</taxon>
        <taxon>Paracoccaceae</taxon>
        <taxon>Tritonibacter</taxon>
    </lineage>
</organism>
<evidence type="ECO:0000313" key="4">
    <source>
        <dbReference type="Proteomes" id="UP000237718"/>
    </source>
</evidence>
<dbReference type="Pfam" id="PF03693">
    <property type="entry name" value="ParD_antitoxin"/>
    <property type="match status" value="1"/>
</dbReference>
<sequence>MGTVKKVSVSLSAELDAMMAEAVQAGTYNSASEVVREALRDWQHKQEMRALALENMRRAYVDGKESGTPKAVSAASMLRDLKAEARPRG</sequence>
<dbReference type="PANTHER" id="PTHR36582">
    <property type="entry name" value="ANTITOXIN PARD"/>
    <property type="match status" value="1"/>
</dbReference>
<comment type="similarity">
    <text evidence="1">Belongs to the ParD antitoxin family.</text>
</comment>
<dbReference type="OrthoDB" id="9815501at2"/>
<dbReference type="InterPro" id="IPR010985">
    <property type="entry name" value="Ribbon_hlx_hlx"/>
</dbReference>
<dbReference type="InterPro" id="IPR038296">
    <property type="entry name" value="ParD_sf"/>
</dbReference>
<dbReference type="CDD" id="cd22231">
    <property type="entry name" value="RHH_NikR_HicB-like"/>
    <property type="match status" value="1"/>
</dbReference>